<accession>A0A9D3ZRS6</accession>
<name>A0A9D3ZRS6_9ROSI</name>
<sequence length="138" mass="15812">MDIWLIVERRFATRSSAKLFSLKHMLYYQKEGQLSISDYMSKLKQMCDILVAAGNGVSDQEHINVILAGLPVKYELVRVVASATNLSLDFLTELLVDCESRQLDLWLTFLYKPMQFKRGKVVLISLKILVLFLIKVAN</sequence>
<dbReference type="Proteomes" id="UP000828251">
    <property type="component" value="Unassembled WGS sequence"/>
</dbReference>
<dbReference type="PANTHER" id="PTHR47481:SF10">
    <property type="entry name" value="COPIA-LIKE POLYPROTEIN_RETROTRANSPOSON"/>
    <property type="match status" value="1"/>
</dbReference>
<dbReference type="Pfam" id="PF14223">
    <property type="entry name" value="Retrotran_gag_2"/>
    <property type="match status" value="1"/>
</dbReference>
<dbReference type="OrthoDB" id="1749397at2759"/>
<proteinExistence type="predicted"/>
<protein>
    <submittedName>
        <fullName evidence="1">Uncharacterized protein</fullName>
    </submittedName>
</protein>
<evidence type="ECO:0000313" key="1">
    <source>
        <dbReference type="EMBL" id="KAH1064146.1"/>
    </source>
</evidence>
<comment type="caution">
    <text evidence="1">The sequence shown here is derived from an EMBL/GenBank/DDBJ whole genome shotgun (WGS) entry which is preliminary data.</text>
</comment>
<dbReference type="AlphaFoldDB" id="A0A9D3ZRS6"/>
<dbReference type="EMBL" id="JAIQCV010000009">
    <property type="protein sequence ID" value="KAH1064146.1"/>
    <property type="molecule type" value="Genomic_DNA"/>
</dbReference>
<dbReference type="PANTHER" id="PTHR47481">
    <property type="match status" value="1"/>
</dbReference>
<organism evidence="1 2">
    <name type="scientific">Gossypium stocksii</name>
    <dbReference type="NCBI Taxonomy" id="47602"/>
    <lineage>
        <taxon>Eukaryota</taxon>
        <taxon>Viridiplantae</taxon>
        <taxon>Streptophyta</taxon>
        <taxon>Embryophyta</taxon>
        <taxon>Tracheophyta</taxon>
        <taxon>Spermatophyta</taxon>
        <taxon>Magnoliopsida</taxon>
        <taxon>eudicotyledons</taxon>
        <taxon>Gunneridae</taxon>
        <taxon>Pentapetalae</taxon>
        <taxon>rosids</taxon>
        <taxon>malvids</taxon>
        <taxon>Malvales</taxon>
        <taxon>Malvaceae</taxon>
        <taxon>Malvoideae</taxon>
        <taxon>Gossypium</taxon>
    </lineage>
</organism>
<keyword evidence="2" id="KW-1185">Reference proteome</keyword>
<evidence type="ECO:0000313" key="2">
    <source>
        <dbReference type="Proteomes" id="UP000828251"/>
    </source>
</evidence>
<gene>
    <name evidence="1" type="ORF">J1N35_029133</name>
</gene>
<reference evidence="1 2" key="1">
    <citation type="journal article" date="2021" name="Plant Biotechnol. J.">
        <title>Multi-omics assisted identification of the key and species-specific regulatory components of drought-tolerant mechanisms in Gossypium stocksii.</title>
        <authorList>
            <person name="Yu D."/>
            <person name="Ke L."/>
            <person name="Zhang D."/>
            <person name="Wu Y."/>
            <person name="Sun Y."/>
            <person name="Mei J."/>
            <person name="Sun J."/>
            <person name="Sun Y."/>
        </authorList>
    </citation>
    <scope>NUCLEOTIDE SEQUENCE [LARGE SCALE GENOMIC DNA]</scope>
    <source>
        <strain evidence="2">cv. E1</strain>
        <tissue evidence="1">Leaf</tissue>
    </source>
</reference>